<evidence type="ECO:0000313" key="5">
    <source>
        <dbReference type="EMBL" id="NDV31279.1"/>
    </source>
</evidence>
<dbReference type="InterPro" id="IPR001895">
    <property type="entry name" value="RASGEF_cat_dom"/>
</dbReference>
<dbReference type="SMART" id="SM00147">
    <property type="entry name" value="RasGEF"/>
    <property type="match status" value="1"/>
</dbReference>
<dbReference type="GO" id="GO:0005886">
    <property type="term" value="C:plasma membrane"/>
    <property type="evidence" value="ECO:0007669"/>
    <property type="project" value="TreeGrafter"/>
</dbReference>
<dbReference type="Pfam" id="PF00617">
    <property type="entry name" value="RasGEF"/>
    <property type="match status" value="1"/>
</dbReference>
<name>A0A6B2L2V9_9EUKA</name>
<organism evidence="5">
    <name type="scientific">Arcella intermedia</name>
    <dbReference type="NCBI Taxonomy" id="1963864"/>
    <lineage>
        <taxon>Eukaryota</taxon>
        <taxon>Amoebozoa</taxon>
        <taxon>Tubulinea</taxon>
        <taxon>Elardia</taxon>
        <taxon>Arcellinida</taxon>
        <taxon>Sphaerothecina</taxon>
        <taxon>Arcellidae</taxon>
        <taxon>Arcella</taxon>
    </lineage>
</organism>
<accession>A0A6B2L2V9</accession>
<evidence type="ECO:0000256" key="1">
    <source>
        <dbReference type="ARBA" id="ARBA00022658"/>
    </source>
</evidence>
<dbReference type="InterPro" id="IPR000651">
    <property type="entry name" value="Ras-like_Gua-exchang_fac_N"/>
</dbReference>
<dbReference type="EMBL" id="GIBP01002310">
    <property type="protein sequence ID" value="NDV31279.1"/>
    <property type="molecule type" value="Transcribed_RNA"/>
</dbReference>
<feature type="domain" description="Ras-GEF" evidence="3">
    <location>
        <begin position="227"/>
        <end position="456"/>
    </location>
</feature>
<dbReference type="PANTHER" id="PTHR23113:SF363">
    <property type="entry name" value="PROTEIN SON OF SEVENLESS"/>
    <property type="match status" value="1"/>
</dbReference>
<dbReference type="SUPFAM" id="SSF48366">
    <property type="entry name" value="Ras GEF"/>
    <property type="match status" value="1"/>
</dbReference>
<dbReference type="PROSITE" id="PS00720">
    <property type="entry name" value="RASGEF"/>
    <property type="match status" value="1"/>
</dbReference>
<dbReference type="PROSITE" id="PS50009">
    <property type="entry name" value="RASGEF_CAT"/>
    <property type="match status" value="1"/>
</dbReference>
<dbReference type="InterPro" id="IPR008937">
    <property type="entry name" value="Ras-like_GEF"/>
</dbReference>
<dbReference type="CDD" id="cd00155">
    <property type="entry name" value="RasGEF"/>
    <property type="match status" value="1"/>
</dbReference>
<dbReference type="InterPro" id="IPR036964">
    <property type="entry name" value="RASGEF_cat_dom_sf"/>
</dbReference>
<dbReference type="InterPro" id="IPR023578">
    <property type="entry name" value="Ras_GEF_dom_sf"/>
</dbReference>
<dbReference type="PROSITE" id="PS50212">
    <property type="entry name" value="RASGEF_NTER"/>
    <property type="match status" value="1"/>
</dbReference>
<dbReference type="GO" id="GO:0005085">
    <property type="term" value="F:guanyl-nucleotide exchange factor activity"/>
    <property type="evidence" value="ECO:0007669"/>
    <property type="project" value="UniProtKB-KW"/>
</dbReference>
<dbReference type="Gene3D" id="1.20.870.10">
    <property type="entry name" value="Son of sevenless (SoS) protein Chain: S domain 1"/>
    <property type="match status" value="1"/>
</dbReference>
<dbReference type="Gene3D" id="1.10.840.10">
    <property type="entry name" value="Ras guanine-nucleotide exchange factors catalytic domain"/>
    <property type="match status" value="1"/>
</dbReference>
<dbReference type="PANTHER" id="PTHR23113">
    <property type="entry name" value="GUANINE NUCLEOTIDE EXCHANGE FACTOR"/>
    <property type="match status" value="1"/>
</dbReference>
<sequence>MDGLDFSTAEEIKKLSSLSFTPQKRRPKQSKITKNTVLYSHAHSYPSSILKIKTDESVNPHSPNVYVLAGTIDVLIEILTHPLGKDQDFETTFIMSSDGFLSPRELFERIIQRWEGGSVTIRENIIEFFKIWLKKRKDVLEDDQTLKKDFLEWVDQMDITGLDEMKSTGFKIFIKTQLEGKNVSSQFNADVSKTEEMLHAEYLEGAPESYPILDFSLNLEYDLLSFHPEELARQLTLYDADLLKRIKPHEWLKKGWMSGKSKNITQFIDRFNLVSNWVSSMIVLGPTKSFRALLIGRFICVGMHCLLLNNYNSVLEIVSGMTSTACSRLLQTWQEVEPGMMRSLERLKELVSPANKFKALKEAQEAAEGPTIPYLGLYLNDLTLIEDGNPDVTNEELINFDKYTMVAQTILKSEDFKNKLMYRLYPVEEIQIWLKEHLLVLSEDDMFEESLQRESRELNSLLKAKLGKKANI</sequence>
<evidence type="ECO:0000259" key="4">
    <source>
        <dbReference type="PROSITE" id="PS50212"/>
    </source>
</evidence>
<dbReference type="AlphaFoldDB" id="A0A6B2L2V9"/>
<dbReference type="Pfam" id="PF00618">
    <property type="entry name" value="RasGEF_N"/>
    <property type="match status" value="1"/>
</dbReference>
<evidence type="ECO:0008006" key="6">
    <source>
        <dbReference type="Google" id="ProtNLM"/>
    </source>
</evidence>
<proteinExistence type="predicted"/>
<dbReference type="GO" id="GO:0007265">
    <property type="term" value="P:Ras protein signal transduction"/>
    <property type="evidence" value="ECO:0007669"/>
    <property type="project" value="TreeGrafter"/>
</dbReference>
<protein>
    <recommendedName>
        <fullName evidence="6">Ras-GEF domain-containing protein</fullName>
    </recommendedName>
</protein>
<keyword evidence="1 2" id="KW-0344">Guanine-nucleotide releasing factor</keyword>
<feature type="domain" description="N-terminal Ras-GEF" evidence="4">
    <location>
        <begin position="63"/>
        <end position="177"/>
    </location>
</feature>
<evidence type="ECO:0000259" key="3">
    <source>
        <dbReference type="PROSITE" id="PS50009"/>
    </source>
</evidence>
<dbReference type="InterPro" id="IPR019804">
    <property type="entry name" value="Ras_G-nucl-exch_fac_CS"/>
</dbReference>
<evidence type="ECO:0000256" key="2">
    <source>
        <dbReference type="PROSITE-ProRule" id="PRU00168"/>
    </source>
</evidence>
<reference evidence="5" key="1">
    <citation type="journal article" date="2020" name="J. Eukaryot. Microbiol.">
        <title>De novo Sequencing, Assembly and Annotation of the Transcriptome for the Free-Living Testate Amoeba Arcella intermedia.</title>
        <authorList>
            <person name="Ribeiro G.M."/>
            <person name="Porfirio-Sousa A.L."/>
            <person name="Maurer-Alcala X.X."/>
            <person name="Katz L.A."/>
            <person name="Lahr D.J.G."/>
        </authorList>
    </citation>
    <scope>NUCLEOTIDE SEQUENCE</scope>
</reference>